<dbReference type="AlphaFoldDB" id="A0A8H4R3I1"/>
<organism evidence="2 3">
    <name type="scientific">Cudoniella acicularis</name>
    <dbReference type="NCBI Taxonomy" id="354080"/>
    <lineage>
        <taxon>Eukaryota</taxon>
        <taxon>Fungi</taxon>
        <taxon>Dikarya</taxon>
        <taxon>Ascomycota</taxon>
        <taxon>Pezizomycotina</taxon>
        <taxon>Leotiomycetes</taxon>
        <taxon>Helotiales</taxon>
        <taxon>Tricladiaceae</taxon>
        <taxon>Cudoniella</taxon>
    </lineage>
</organism>
<comment type="caution">
    <text evidence="2">The sequence shown here is derived from an EMBL/GenBank/DDBJ whole genome shotgun (WGS) entry which is preliminary data.</text>
</comment>
<dbReference type="SUPFAM" id="SSF75304">
    <property type="entry name" value="Amidase signature (AS) enzymes"/>
    <property type="match status" value="1"/>
</dbReference>
<gene>
    <name evidence="2" type="ORF">G7Y89_g14237</name>
</gene>
<dbReference type="InterPro" id="IPR036928">
    <property type="entry name" value="AS_sf"/>
</dbReference>
<evidence type="ECO:0000313" key="3">
    <source>
        <dbReference type="Proteomes" id="UP000566819"/>
    </source>
</evidence>
<keyword evidence="3" id="KW-1185">Reference proteome</keyword>
<feature type="domain" description="Amidase" evidence="1">
    <location>
        <begin position="85"/>
        <end position="134"/>
    </location>
</feature>
<dbReference type="Gene3D" id="3.90.1300.10">
    <property type="entry name" value="Amidase signature (AS) domain"/>
    <property type="match status" value="1"/>
</dbReference>
<protein>
    <recommendedName>
        <fullName evidence="1">Amidase domain-containing protein</fullName>
    </recommendedName>
</protein>
<accession>A0A8H4R3I1</accession>
<proteinExistence type="predicted"/>
<evidence type="ECO:0000313" key="2">
    <source>
        <dbReference type="EMBL" id="KAF4622789.1"/>
    </source>
</evidence>
<dbReference type="Pfam" id="PF01425">
    <property type="entry name" value="Amidase"/>
    <property type="match status" value="1"/>
</dbReference>
<reference evidence="2 3" key="1">
    <citation type="submission" date="2020-03" db="EMBL/GenBank/DDBJ databases">
        <title>Draft Genome Sequence of Cudoniella acicularis.</title>
        <authorList>
            <person name="Buettner E."/>
            <person name="Kellner H."/>
        </authorList>
    </citation>
    <scope>NUCLEOTIDE SEQUENCE [LARGE SCALE GENOMIC DNA]</scope>
    <source>
        <strain evidence="2 3">DSM 108380</strain>
    </source>
</reference>
<dbReference type="InterPro" id="IPR023631">
    <property type="entry name" value="Amidase_dom"/>
</dbReference>
<name>A0A8H4R3I1_9HELO</name>
<dbReference type="Proteomes" id="UP000566819">
    <property type="component" value="Unassembled WGS sequence"/>
</dbReference>
<sequence>MATVNTASAANKQAITLEKILAITSSIGLKLPTAELEDWHSLIASNQGSIDVVASLPDYLPFVDFDRFPRQDVHRPKPEGNKGNAWAWKARIEGAVEEPLKGIRMALKDNIAVKDVSMLFGTDMFTDYVPNVDASKQPPTNSKTAPNIFQLW</sequence>
<dbReference type="OrthoDB" id="1879366at2759"/>
<dbReference type="EMBL" id="JAAMPI010001829">
    <property type="protein sequence ID" value="KAF4622789.1"/>
    <property type="molecule type" value="Genomic_DNA"/>
</dbReference>
<evidence type="ECO:0000259" key="1">
    <source>
        <dbReference type="Pfam" id="PF01425"/>
    </source>
</evidence>